<protein>
    <recommendedName>
        <fullName evidence="5">Zn(2)-C6 fungal-type domain-containing protein</fullName>
    </recommendedName>
</protein>
<evidence type="ECO:0000313" key="6">
    <source>
        <dbReference type="EMBL" id="OQE22294.1"/>
    </source>
</evidence>
<dbReference type="CDD" id="cd00067">
    <property type="entry name" value="GAL4"/>
    <property type="match status" value="1"/>
</dbReference>
<name>A0A1V6T8G6_9EURO</name>
<dbReference type="PANTHER" id="PTHR38111">
    <property type="entry name" value="ZN(2)-C6 FUNGAL-TYPE DOMAIN-CONTAINING PROTEIN-RELATED"/>
    <property type="match status" value="1"/>
</dbReference>
<sequence length="533" mass="61169">MGGIPWRSTACQNCKKRKIKCDATRPECERCRRRGIPCPGYVKSRIFIHQSNISRQQTREVVQPITTQAREAENPPALAPVVHNGPVMRSQLYSFLLGAYFPTNVRQTTDIEQVQYFFLNSSDMLERSGGRHDKFMISEKALSAMSCISLGRFNRDYRMARYGVQLHRATTQHISKLMVQDPYNEDYMRSMVILNILEGHHYPHGCDNWAPEMKQSNPLLRQTFAYAGPPRSSLMRAIYHQQKQAVMYSITSVDFTREEFDYLIESKTGHPMDGLFEIFVDLGSLVTLIEQTDHSNRARCQELLSQCRALKEKAMTWYSCSLAAIGGPPFIRDESHQHILPPVDDLFGSPYFFISLDNARIHMFFWTSQAVLHSLIYQAEVLVLAHTQSTFAVDPTTHPDFLLAGFYADQYCRSIPFFLQGQVELWGMVAVLVTMPHMLKIYIHLRSRENFFWCLQFCSFLSMMGIEMATYVSEAWKKTWYLAEDPSVNSMLSLSLRYGLSKELRAPPVSTSGKVTEIVDVDEEGWTQNIAST</sequence>
<dbReference type="STRING" id="303698.A0A1V6T8G6"/>
<evidence type="ECO:0000256" key="3">
    <source>
        <dbReference type="ARBA" id="ARBA00023163"/>
    </source>
</evidence>
<dbReference type="SUPFAM" id="SSF57701">
    <property type="entry name" value="Zn2/Cys6 DNA-binding domain"/>
    <property type="match status" value="1"/>
</dbReference>
<dbReference type="SMART" id="SM00066">
    <property type="entry name" value="GAL4"/>
    <property type="match status" value="1"/>
</dbReference>
<dbReference type="Proteomes" id="UP000191285">
    <property type="component" value="Unassembled WGS sequence"/>
</dbReference>
<accession>A0A1V6T8G6</accession>
<comment type="caution">
    <text evidence="6">The sequence shown here is derived from an EMBL/GenBank/DDBJ whole genome shotgun (WGS) entry which is preliminary data.</text>
</comment>
<evidence type="ECO:0000313" key="7">
    <source>
        <dbReference type="Proteomes" id="UP000191285"/>
    </source>
</evidence>
<evidence type="ECO:0000259" key="5">
    <source>
        <dbReference type="PROSITE" id="PS50048"/>
    </source>
</evidence>
<evidence type="ECO:0000256" key="4">
    <source>
        <dbReference type="ARBA" id="ARBA00023242"/>
    </source>
</evidence>
<dbReference type="PROSITE" id="PS00463">
    <property type="entry name" value="ZN2_CY6_FUNGAL_1"/>
    <property type="match status" value="1"/>
</dbReference>
<proteinExistence type="predicted"/>
<keyword evidence="3" id="KW-0804">Transcription</keyword>
<dbReference type="InterPro" id="IPR001138">
    <property type="entry name" value="Zn2Cys6_DnaBD"/>
</dbReference>
<dbReference type="Gene3D" id="4.10.240.10">
    <property type="entry name" value="Zn(2)-C6 fungal-type DNA-binding domain"/>
    <property type="match status" value="1"/>
</dbReference>
<dbReference type="Pfam" id="PF00172">
    <property type="entry name" value="Zn_clus"/>
    <property type="match status" value="1"/>
</dbReference>
<dbReference type="GO" id="GO:0003677">
    <property type="term" value="F:DNA binding"/>
    <property type="evidence" value="ECO:0007669"/>
    <property type="project" value="UniProtKB-KW"/>
</dbReference>
<dbReference type="GO" id="GO:0000981">
    <property type="term" value="F:DNA-binding transcription factor activity, RNA polymerase II-specific"/>
    <property type="evidence" value="ECO:0007669"/>
    <property type="project" value="InterPro"/>
</dbReference>
<dbReference type="OrthoDB" id="4491390at2759"/>
<dbReference type="GO" id="GO:0008270">
    <property type="term" value="F:zinc ion binding"/>
    <property type="evidence" value="ECO:0007669"/>
    <property type="project" value="InterPro"/>
</dbReference>
<dbReference type="InterPro" id="IPR036864">
    <property type="entry name" value="Zn2-C6_fun-type_DNA-bd_sf"/>
</dbReference>
<dbReference type="PROSITE" id="PS50048">
    <property type="entry name" value="ZN2_CY6_FUNGAL_2"/>
    <property type="match status" value="1"/>
</dbReference>
<evidence type="ECO:0000256" key="1">
    <source>
        <dbReference type="ARBA" id="ARBA00023015"/>
    </source>
</evidence>
<dbReference type="InterPro" id="IPR053178">
    <property type="entry name" value="Osmoadaptation_assoc"/>
</dbReference>
<keyword evidence="4" id="KW-0539">Nucleus</keyword>
<feature type="domain" description="Zn(2)-C6 fungal-type" evidence="5">
    <location>
        <begin position="10"/>
        <end position="38"/>
    </location>
</feature>
<keyword evidence="2" id="KW-0238">DNA-binding</keyword>
<evidence type="ECO:0000256" key="2">
    <source>
        <dbReference type="ARBA" id="ARBA00023125"/>
    </source>
</evidence>
<keyword evidence="7" id="KW-1185">Reference proteome</keyword>
<dbReference type="EMBL" id="MLKD01000010">
    <property type="protein sequence ID" value="OQE22294.1"/>
    <property type="molecule type" value="Genomic_DNA"/>
</dbReference>
<gene>
    <name evidence="6" type="ORF">PENSTE_c010G07439</name>
</gene>
<dbReference type="PANTHER" id="PTHR38111:SF11">
    <property type="entry name" value="TRANSCRIPTION FACTOR DOMAIN-CONTAINING PROTEIN-RELATED"/>
    <property type="match status" value="1"/>
</dbReference>
<organism evidence="6 7">
    <name type="scientific">Penicillium steckii</name>
    <dbReference type="NCBI Taxonomy" id="303698"/>
    <lineage>
        <taxon>Eukaryota</taxon>
        <taxon>Fungi</taxon>
        <taxon>Dikarya</taxon>
        <taxon>Ascomycota</taxon>
        <taxon>Pezizomycotina</taxon>
        <taxon>Eurotiomycetes</taxon>
        <taxon>Eurotiomycetidae</taxon>
        <taxon>Eurotiales</taxon>
        <taxon>Aspergillaceae</taxon>
        <taxon>Penicillium</taxon>
    </lineage>
</organism>
<reference evidence="7" key="1">
    <citation type="journal article" date="2017" name="Nat. Microbiol.">
        <title>Global analysis of biosynthetic gene clusters reveals vast potential of secondary metabolite production in Penicillium species.</title>
        <authorList>
            <person name="Nielsen J.C."/>
            <person name="Grijseels S."/>
            <person name="Prigent S."/>
            <person name="Ji B."/>
            <person name="Dainat J."/>
            <person name="Nielsen K.F."/>
            <person name="Frisvad J.C."/>
            <person name="Workman M."/>
            <person name="Nielsen J."/>
        </authorList>
    </citation>
    <scope>NUCLEOTIDE SEQUENCE [LARGE SCALE GENOMIC DNA]</scope>
    <source>
        <strain evidence="7">IBT 24891</strain>
    </source>
</reference>
<keyword evidence="1" id="KW-0805">Transcription regulation</keyword>
<dbReference type="AlphaFoldDB" id="A0A1V6T8G6"/>